<protein>
    <submittedName>
        <fullName evidence="1">Uncharacterized protein</fullName>
    </submittedName>
</protein>
<proteinExistence type="predicted"/>
<evidence type="ECO:0000313" key="1">
    <source>
        <dbReference type="EMBL" id="MFC6644441.1"/>
    </source>
</evidence>
<evidence type="ECO:0000313" key="2">
    <source>
        <dbReference type="Proteomes" id="UP001596391"/>
    </source>
</evidence>
<comment type="caution">
    <text evidence="1">The sequence shown here is derived from an EMBL/GenBank/DDBJ whole genome shotgun (WGS) entry which is preliminary data.</text>
</comment>
<gene>
    <name evidence="1" type="ORF">ACFQBQ_02320</name>
</gene>
<reference evidence="2" key="1">
    <citation type="journal article" date="2019" name="Int. J. Syst. Evol. Microbiol.">
        <title>The Global Catalogue of Microorganisms (GCM) 10K type strain sequencing project: providing services to taxonomists for standard genome sequencing and annotation.</title>
        <authorList>
            <consortium name="The Broad Institute Genomics Platform"/>
            <consortium name="The Broad Institute Genome Sequencing Center for Infectious Disease"/>
            <person name="Wu L."/>
            <person name="Ma J."/>
        </authorList>
    </citation>
    <scope>NUCLEOTIDE SEQUENCE [LARGE SCALE GENOMIC DNA]</scope>
    <source>
        <strain evidence="2">CGMCC 1.16026</strain>
    </source>
</reference>
<keyword evidence="2" id="KW-1185">Reference proteome</keyword>
<dbReference type="EMBL" id="JBHSWI010000001">
    <property type="protein sequence ID" value="MFC6644441.1"/>
    <property type="molecule type" value="Genomic_DNA"/>
</dbReference>
<accession>A0ABW1Z6Z4</accession>
<organism evidence="1 2">
    <name type="scientific">Granulicella cerasi</name>
    <dbReference type="NCBI Taxonomy" id="741063"/>
    <lineage>
        <taxon>Bacteria</taxon>
        <taxon>Pseudomonadati</taxon>
        <taxon>Acidobacteriota</taxon>
        <taxon>Terriglobia</taxon>
        <taxon>Terriglobales</taxon>
        <taxon>Acidobacteriaceae</taxon>
        <taxon>Granulicella</taxon>
    </lineage>
</organism>
<name>A0ABW1Z6Z4_9BACT</name>
<sequence length="118" mass="12182">MSNIFEQIGHGVEVAAKDVAHVAVEVVDFLPHALKLLDDAIAHEAEVKTLVVDLVKQATAVLTAGTVAVTDKGVDLTADAATLAAAEGFFAYFRGTFLPAAEALYAQLEADVDGASAS</sequence>
<dbReference type="RefSeq" id="WP_263372373.1">
    <property type="nucleotide sequence ID" value="NZ_JAGSYD010000004.1"/>
</dbReference>
<dbReference type="Proteomes" id="UP001596391">
    <property type="component" value="Unassembled WGS sequence"/>
</dbReference>